<dbReference type="InterPro" id="IPR016123">
    <property type="entry name" value="Mog1/PsbP_a/b/a-sand"/>
</dbReference>
<dbReference type="SUPFAM" id="SSF55724">
    <property type="entry name" value="Mog1p/PsbP-like"/>
    <property type="match status" value="1"/>
</dbReference>
<dbReference type="Proteomes" id="UP001257234">
    <property type="component" value="Unassembled WGS sequence"/>
</dbReference>
<dbReference type="InterPro" id="IPR002683">
    <property type="entry name" value="PsbP_C"/>
</dbReference>
<sequence>MKILLKLLILLSIISCSKNENTLKQFSNYEIEFQKQKIQYPNNEFSLFIPSGWEWKIEEYDNIKLAIDAVSQPDENGLVDIISIQKIKSFGDKKDLESEFKYCLELIENSHYDRSIVESGLTNILNQKSYFIHTKPNTENKGESEAISFILETDKEGIFYNLTASASQTKNIKKKMAIMIQSLETFKMKPD</sequence>
<proteinExistence type="predicted"/>
<name>A0ABU1ENG5_9FLAO</name>
<comment type="caution">
    <text evidence="2">The sequence shown here is derived from an EMBL/GenBank/DDBJ whole genome shotgun (WGS) entry which is preliminary data.</text>
</comment>
<feature type="domain" description="PsbP C-terminal" evidence="1">
    <location>
        <begin position="40"/>
        <end position="183"/>
    </location>
</feature>
<reference evidence="3" key="1">
    <citation type="submission" date="2023-07" db="EMBL/GenBank/DDBJ databases">
        <title>Christiangramia sp. SM2212., a novel bacterium of the family Flavobacteriaceae isolated from the sea sediment.</title>
        <authorList>
            <person name="Wang J."/>
            <person name="Zhang X."/>
        </authorList>
    </citation>
    <scope>NUCLEOTIDE SEQUENCE [LARGE SCALE GENOMIC DNA]</scope>
    <source>
        <strain evidence="3">SM2212</strain>
    </source>
</reference>
<dbReference type="RefSeq" id="WP_309560818.1">
    <property type="nucleotide sequence ID" value="NZ_JAVJIU010000002.1"/>
</dbReference>
<dbReference type="Pfam" id="PF01789">
    <property type="entry name" value="PsbP"/>
    <property type="match status" value="1"/>
</dbReference>
<evidence type="ECO:0000313" key="2">
    <source>
        <dbReference type="EMBL" id="MDR5589931.1"/>
    </source>
</evidence>
<evidence type="ECO:0000259" key="1">
    <source>
        <dbReference type="Pfam" id="PF01789"/>
    </source>
</evidence>
<organism evidence="2 3">
    <name type="scientific">Christiangramia sediminicola</name>
    <dbReference type="NCBI Taxonomy" id="3073267"/>
    <lineage>
        <taxon>Bacteria</taxon>
        <taxon>Pseudomonadati</taxon>
        <taxon>Bacteroidota</taxon>
        <taxon>Flavobacteriia</taxon>
        <taxon>Flavobacteriales</taxon>
        <taxon>Flavobacteriaceae</taxon>
        <taxon>Christiangramia</taxon>
    </lineage>
</organism>
<protein>
    <submittedName>
        <fullName evidence="2">PsbP-related protein</fullName>
    </submittedName>
</protein>
<dbReference type="Gene3D" id="3.40.1000.10">
    <property type="entry name" value="Mog1/PsbP, alpha/beta/alpha sandwich"/>
    <property type="match status" value="1"/>
</dbReference>
<dbReference type="EMBL" id="JAVJIU010000002">
    <property type="protein sequence ID" value="MDR5589931.1"/>
    <property type="molecule type" value="Genomic_DNA"/>
</dbReference>
<gene>
    <name evidence="2" type="ORF">RE431_04740</name>
</gene>
<evidence type="ECO:0000313" key="3">
    <source>
        <dbReference type="Proteomes" id="UP001257234"/>
    </source>
</evidence>
<accession>A0ABU1ENG5</accession>
<keyword evidence="3" id="KW-1185">Reference proteome</keyword>